<comment type="function">
    <text evidence="8">Involved in the biosynthesis of isopentenyl diphosphate (IPP) and dimethylallyl diphosphate (DMAPP), two major building blocks of isoprenoid compounds. Catalyzes the conversion of 4-diphosphocytidyl-2-C-methyl-D-erythritol 2-phosphate (CDP-ME2P) to 2-C-methyl-D-erythritol 2,4-cyclodiphosphate (ME-CPP) with a corresponding release of cytidine 5-monophosphate (CMP).</text>
</comment>
<dbReference type="InterPro" id="IPR036571">
    <property type="entry name" value="MECDP_synthase_sf"/>
</dbReference>
<dbReference type="GO" id="GO:0019288">
    <property type="term" value="P:isopentenyl diphosphate biosynthetic process, methylerythritol 4-phosphate pathway"/>
    <property type="evidence" value="ECO:0007669"/>
    <property type="project" value="UniProtKB-UniRule"/>
</dbReference>
<dbReference type="SUPFAM" id="SSF69765">
    <property type="entry name" value="IpsF-like"/>
    <property type="match status" value="1"/>
</dbReference>
<dbReference type="FunFam" id="3.30.1330.50:FF:000001">
    <property type="entry name" value="2-C-methyl-D-erythritol 2,4-cyclodiphosphate synthase"/>
    <property type="match status" value="1"/>
</dbReference>
<comment type="subunit">
    <text evidence="8">Homotrimer.</text>
</comment>
<evidence type="ECO:0000259" key="10">
    <source>
        <dbReference type="Pfam" id="PF02542"/>
    </source>
</evidence>
<evidence type="ECO:0000256" key="2">
    <source>
        <dbReference type="ARBA" id="ARBA00004709"/>
    </source>
</evidence>
<keyword evidence="6 8" id="KW-0414">Isoprene biosynthesis</keyword>
<dbReference type="Pfam" id="PF02542">
    <property type="entry name" value="YgbB"/>
    <property type="match status" value="1"/>
</dbReference>
<feature type="binding site" evidence="8">
    <location>
        <position position="12"/>
    </location>
    <ligand>
        <name>a divalent metal cation</name>
        <dbReference type="ChEBI" id="CHEBI:60240"/>
    </ligand>
</feature>
<comment type="similarity">
    <text evidence="3 8 9">Belongs to the IspF family.</text>
</comment>
<feature type="binding site" evidence="8">
    <location>
        <position position="141"/>
    </location>
    <ligand>
        <name>4-CDP-2-C-methyl-D-erythritol 2-phosphate</name>
        <dbReference type="ChEBI" id="CHEBI:57919"/>
    </ligand>
</feature>
<dbReference type="PROSITE" id="PS01350">
    <property type="entry name" value="ISPF"/>
    <property type="match status" value="1"/>
</dbReference>
<keyword evidence="7 8" id="KW-0456">Lyase</keyword>
<comment type="caution">
    <text evidence="11">The sequence shown here is derived from an EMBL/GenBank/DDBJ whole genome shotgun (WGS) entry which is preliminary data.</text>
</comment>
<reference evidence="11 12" key="1">
    <citation type="submission" date="2016-08" db="EMBL/GenBank/DDBJ databases">
        <title>Draft genome of Amylibacter sp. strain 4G11.</title>
        <authorList>
            <person name="Wong S.-K."/>
            <person name="Hamasaki K."/>
            <person name="Yoshizawa S."/>
        </authorList>
    </citation>
    <scope>NUCLEOTIDE SEQUENCE [LARGE SCALE GENOMIC DNA]</scope>
    <source>
        <strain evidence="11 12">4G11</strain>
    </source>
</reference>
<evidence type="ECO:0000256" key="6">
    <source>
        <dbReference type="ARBA" id="ARBA00023229"/>
    </source>
</evidence>
<dbReference type="InterPro" id="IPR003526">
    <property type="entry name" value="MECDP_synthase"/>
</dbReference>
<feature type="binding site" evidence="8">
    <location>
        <position position="10"/>
    </location>
    <ligand>
        <name>a divalent metal cation</name>
        <dbReference type="ChEBI" id="CHEBI:60240"/>
    </ligand>
</feature>
<dbReference type="GO" id="GO:0046872">
    <property type="term" value="F:metal ion binding"/>
    <property type="evidence" value="ECO:0007669"/>
    <property type="project" value="UniProtKB-KW"/>
</dbReference>
<dbReference type="CDD" id="cd00554">
    <property type="entry name" value="MECDP_synthase"/>
    <property type="match status" value="1"/>
</dbReference>
<evidence type="ECO:0000313" key="11">
    <source>
        <dbReference type="EMBL" id="PIB25137.1"/>
    </source>
</evidence>
<evidence type="ECO:0000256" key="7">
    <source>
        <dbReference type="ARBA" id="ARBA00023239"/>
    </source>
</evidence>
<dbReference type="EMBL" id="MDGM01000012">
    <property type="protein sequence ID" value="PIB25137.1"/>
    <property type="molecule type" value="Genomic_DNA"/>
</dbReference>
<keyword evidence="5 8" id="KW-0479">Metal-binding</keyword>
<evidence type="ECO:0000256" key="3">
    <source>
        <dbReference type="ARBA" id="ARBA00008480"/>
    </source>
</evidence>
<dbReference type="Proteomes" id="UP000231516">
    <property type="component" value="Unassembled WGS sequence"/>
</dbReference>
<protein>
    <recommendedName>
        <fullName evidence="4 8">2-C-methyl-D-erythritol 2,4-cyclodiphosphate synthase</fullName>
        <shortName evidence="8">MECDP-synthase</shortName>
        <shortName evidence="8">MECPP-synthase</shortName>
        <shortName evidence="8">MECPS</shortName>
        <ecNumber evidence="4 8">4.6.1.12</ecNumber>
    </recommendedName>
</protein>
<evidence type="ECO:0000256" key="5">
    <source>
        <dbReference type="ARBA" id="ARBA00022723"/>
    </source>
</evidence>
<dbReference type="PANTHER" id="PTHR43181:SF1">
    <property type="entry name" value="2-C-METHYL-D-ERYTHRITOL 2,4-CYCLODIPHOSPHATE SYNTHASE, CHLOROPLASTIC"/>
    <property type="match status" value="1"/>
</dbReference>
<accession>A0A2G5K6H0</accession>
<feature type="binding site" evidence="8">
    <location>
        <begin position="10"/>
        <end position="12"/>
    </location>
    <ligand>
        <name>4-CDP-2-C-methyl-D-erythritol 2-phosphate</name>
        <dbReference type="ChEBI" id="CHEBI:57919"/>
    </ligand>
</feature>
<dbReference type="GO" id="GO:0008685">
    <property type="term" value="F:2-C-methyl-D-erythritol 2,4-cyclodiphosphate synthase activity"/>
    <property type="evidence" value="ECO:0007669"/>
    <property type="project" value="UniProtKB-UniRule"/>
</dbReference>
<dbReference type="NCBIfam" id="TIGR00151">
    <property type="entry name" value="ispF"/>
    <property type="match status" value="1"/>
</dbReference>
<comment type="caution">
    <text evidence="8">Lacks conserved residue(s) required for the propagation of feature annotation.</text>
</comment>
<dbReference type="EC" id="4.6.1.12" evidence="4 8"/>
<feature type="binding site" evidence="8">
    <location>
        <begin position="58"/>
        <end position="60"/>
    </location>
    <ligand>
        <name>4-CDP-2-C-methyl-D-erythritol 2-phosphate</name>
        <dbReference type="ChEBI" id="CHEBI:57919"/>
    </ligand>
</feature>
<comment type="catalytic activity">
    <reaction evidence="1 8 9">
        <text>4-CDP-2-C-methyl-D-erythritol 2-phosphate = 2-C-methyl-D-erythritol 2,4-cyclic diphosphate + CMP</text>
        <dbReference type="Rhea" id="RHEA:23864"/>
        <dbReference type="ChEBI" id="CHEBI:57919"/>
        <dbReference type="ChEBI" id="CHEBI:58483"/>
        <dbReference type="ChEBI" id="CHEBI:60377"/>
        <dbReference type="EC" id="4.6.1.12"/>
    </reaction>
</comment>
<evidence type="ECO:0000313" key="12">
    <source>
        <dbReference type="Proteomes" id="UP000231516"/>
    </source>
</evidence>
<dbReference type="InterPro" id="IPR020555">
    <property type="entry name" value="MECDP_synthase_CS"/>
</dbReference>
<evidence type="ECO:0000256" key="9">
    <source>
        <dbReference type="RuleBase" id="RU004395"/>
    </source>
</evidence>
<dbReference type="OrthoDB" id="9804336at2"/>
<dbReference type="GO" id="GO:0016114">
    <property type="term" value="P:terpenoid biosynthetic process"/>
    <property type="evidence" value="ECO:0007669"/>
    <property type="project" value="InterPro"/>
</dbReference>
<evidence type="ECO:0000256" key="4">
    <source>
        <dbReference type="ARBA" id="ARBA00012579"/>
    </source>
</evidence>
<name>A0A2G5K6H0_9RHOB</name>
<keyword evidence="12" id="KW-1185">Reference proteome</keyword>
<dbReference type="UniPathway" id="UPA00056">
    <property type="reaction ID" value="UER00095"/>
</dbReference>
<organism evidence="11 12">
    <name type="scientific">Paramylibacter kogurei</name>
    <dbReference type="NCBI Taxonomy" id="1889778"/>
    <lineage>
        <taxon>Bacteria</taxon>
        <taxon>Pseudomonadati</taxon>
        <taxon>Pseudomonadota</taxon>
        <taxon>Alphaproteobacteria</taxon>
        <taxon>Rhodobacterales</taxon>
        <taxon>Paracoccaceae</taxon>
        <taxon>Paramylibacter</taxon>
    </lineage>
</organism>
<feature type="binding site" evidence="8">
    <location>
        <begin position="134"/>
        <end position="137"/>
    </location>
    <ligand>
        <name>4-CDP-2-C-methyl-D-erythritol 2-phosphate</name>
        <dbReference type="ChEBI" id="CHEBI:57919"/>
    </ligand>
</feature>
<comment type="cofactor">
    <cofactor evidence="8">
        <name>a divalent metal cation</name>
        <dbReference type="ChEBI" id="CHEBI:60240"/>
    </cofactor>
    <text evidence="8">Binds 1 divalent metal cation per subunit.</text>
</comment>
<gene>
    <name evidence="8" type="primary">ispF</name>
    <name evidence="11" type="ORF">BFP76_06250</name>
</gene>
<feature type="binding site" evidence="8">
    <location>
        <position position="144"/>
    </location>
    <ligand>
        <name>4-CDP-2-C-methyl-D-erythritol 2-phosphate</name>
        <dbReference type="ChEBI" id="CHEBI:57919"/>
    </ligand>
</feature>
<feature type="domain" description="2-C-methyl-D-erythritol 2,4-cyclodiphosphate synthase" evidence="10">
    <location>
        <begin position="3"/>
        <end position="156"/>
    </location>
</feature>
<feature type="site" description="Transition state stabilizer" evidence="8">
    <location>
        <position position="36"/>
    </location>
</feature>
<dbReference type="Gene3D" id="3.30.1330.50">
    <property type="entry name" value="2-C-methyl-D-erythritol 2,4-cyclodiphosphate synthase"/>
    <property type="match status" value="1"/>
</dbReference>
<proteinExistence type="inferred from homology"/>
<dbReference type="PANTHER" id="PTHR43181">
    <property type="entry name" value="2-C-METHYL-D-ERYTHRITOL 2,4-CYCLODIPHOSPHATE SYNTHASE, CHLOROPLASTIC"/>
    <property type="match status" value="1"/>
</dbReference>
<feature type="binding site" evidence="8">
    <location>
        <begin position="36"/>
        <end position="37"/>
    </location>
    <ligand>
        <name>4-CDP-2-C-methyl-D-erythritol 2-phosphate</name>
        <dbReference type="ChEBI" id="CHEBI:57919"/>
    </ligand>
</feature>
<dbReference type="HAMAP" id="MF_00107">
    <property type="entry name" value="IspF"/>
    <property type="match status" value="1"/>
</dbReference>
<feature type="site" description="Transition state stabilizer" evidence="8">
    <location>
        <position position="135"/>
    </location>
</feature>
<evidence type="ECO:0000256" key="8">
    <source>
        <dbReference type="HAMAP-Rule" id="MF_00107"/>
    </source>
</evidence>
<evidence type="ECO:0000256" key="1">
    <source>
        <dbReference type="ARBA" id="ARBA00000200"/>
    </source>
</evidence>
<comment type="pathway">
    <text evidence="2 8">Isoprenoid biosynthesis; isopentenyl diphosphate biosynthesis via DXP pathway; isopentenyl diphosphate from 1-deoxy-D-xylulose 5-phosphate: step 4/6.</text>
</comment>
<dbReference type="AlphaFoldDB" id="A0A2G5K6H0"/>
<feature type="binding site" evidence="8">
    <location>
        <position position="44"/>
    </location>
    <ligand>
        <name>a divalent metal cation</name>
        <dbReference type="ChEBI" id="CHEBI:60240"/>
    </ligand>
</feature>
<sequence>MDIRTGNGFDVHALGAGDHVILNGIKIPHNKSMIGHSDADVAMHAITDALFGAVAQGDIGRWFPPSDPQWKGASSDIFLRKAVETVRDLGFQISNVDCTIICEMPKITPHAPAMRENIAGILNIDLDRVSIKATTSEKLGFTGRNEGIATLATATVIKQ</sequence>